<dbReference type="Gene3D" id="1.10.1660.10">
    <property type="match status" value="1"/>
</dbReference>
<evidence type="ECO:0000256" key="1">
    <source>
        <dbReference type="ARBA" id="ARBA00023125"/>
    </source>
</evidence>
<dbReference type="Pfam" id="PF13411">
    <property type="entry name" value="MerR_1"/>
    <property type="match status" value="1"/>
</dbReference>
<accession>A0A506Y9N5</accession>
<feature type="domain" description="HTH merR-type" evidence="3">
    <location>
        <begin position="1"/>
        <end position="68"/>
    </location>
</feature>
<evidence type="ECO:0000256" key="2">
    <source>
        <dbReference type="SAM" id="MobiDB-lite"/>
    </source>
</evidence>
<dbReference type="PANTHER" id="PTHR30204:SF97">
    <property type="entry name" value="MERR FAMILY REGULATORY PROTEIN"/>
    <property type="match status" value="1"/>
</dbReference>
<evidence type="ECO:0000313" key="5">
    <source>
        <dbReference type="Proteomes" id="UP000316252"/>
    </source>
</evidence>
<evidence type="ECO:0000313" key="4">
    <source>
        <dbReference type="EMBL" id="TPW77169.1"/>
    </source>
</evidence>
<sequence>MRIGDLSAATGASVRSLRYYEEQGLIAPERTAGGQREFDDLDPARVAFIQQLFAAGMTSSSIRELLPCTHSGRTTRAQRARLRADRDRIAEQIDRLVQARDRLDHVIELAEERADGVESDPESGRDPDRGAARESRADGGGGWWGSELTACPPRAGSAALSAS</sequence>
<gene>
    <name evidence="4" type="ORF">FJ657_00190</name>
</gene>
<comment type="caution">
    <text evidence="4">The sequence shown here is derived from an EMBL/GenBank/DDBJ whole genome shotgun (WGS) entry which is preliminary data.</text>
</comment>
<dbReference type="AlphaFoldDB" id="A0A506Y9N5"/>
<dbReference type="RefSeq" id="WP_141161697.1">
    <property type="nucleotide sequence ID" value="NZ_VHQG01000001.1"/>
</dbReference>
<feature type="region of interest" description="Disordered" evidence="2">
    <location>
        <begin position="111"/>
        <end position="163"/>
    </location>
</feature>
<dbReference type="InterPro" id="IPR000551">
    <property type="entry name" value="MerR-type_HTH_dom"/>
</dbReference>
<dbReference type="GO" id="GO:0003700">
    <property type="term" value="F:DNA-binding transcription factor activity"/>
    <property type="evidence" value="ECO:0007669"/>
    <property type="project" value="InterPro"/>
</dbReference>
<evidence type="ECO:0000259" key="3">
    <source>
        <dbReference type="PROSITE" id="PS50937"/>
    </source>
</evidence>
<dbReference type="InterPro" id="IPR009061">
    <property type="entry name" value="DNA-bd_dom_put_sf"/>
</dbReference>
<keyword evidence="1" id="KW-0238">DNA-binding</keyword>
<dbReference type="SMART" id="SM00422">
    <property type="entry name" value="HTH_MERR"/>
    <property type="match status" value="1"/>
</dbReference>
<dbReference type="PROSITE" id="PS50937">
    <property type="entry name" value="HTH_MERR_2"/>
    <property type="match status" value="1"/>
</dbReference>
<dbReference type="OrthoDB" id="9802039at2"/>
<dbReference type="InterPro" id="IPR047057">
    <property type="entry name" value="MerR_fam"/>
</dbReference>
<dbReference type="PANTHER" id="PTHR30204">
    <property type="entry name" value="REDOX-CYCLING DRUG-SENSING TRANSCRIPTIONAL ACTIVATOR SOXR"/>
    <property type="match status" value="1"/>
</dbReference>
<dbReference type="GO" id="GO:0003677">
    <property type="term" value="F:DNA binding"/>
    <property type="evidence" value="ECO:0007669"/>
    <property type="project" value="UniProtKB-KW"/>
</dbReference>
<protein>
    <submittedName>
        <fullName evidence="4">MerR family transcriptional regulator</fullName>
    </submittedName>
</protein>
<dbReference type="Proteomes" id="UP000316252">
    <property type="component" value="Unassembled WGS sequence"/>
</dbReference>
<feature type="compositionally biased region" description="Basic and acidic residues" evidence="2">
    <location>
        <begin position="111"/>
        <end position="137"/>
    </location>
</feature>
<proteinExistence type="predicted"/>
<reference evidence="4 5" key="1">
    <citation type="submission" date="2019-06" db="EMBL/GenBank/DDBJ databases">
        <authorList>
            <person name="Li F."/>
        </authorList>
    </citation>
    <scope>NUCLEOTIDE SEQUENCE [LARGE SCALE GENOMIC DNA]</scope>
    <source>
        <strain evidence="4 5">10F1D-1</strain>
    </source>
</reference>
<dbReference type="EMBL" id="VHQG01000001">
    <property type="protein sequence ID" value="TPW77169.1"/>
    <property type="molecule type" value="Genomic_DNA"/>
</dbReference>
<keyword evidence="5" id="KW-1185">Reference proteome</keyword>
<dbReference type="SUPFAM" id="SSF46955">
    <property type="entry name" value="Putative DNA-binding domain"/>
    <property type="match status" value="1"/>
</dbReference>
<name>A0A506Y9N5_9MICO</name>
<organism evidence="4 5">
    <name type="scientific">Schumannella soli</name>
    <dbReference type="NCBI Taxonomy" id="2590779"/>
    <lineage>
        <taxon>Bacteria</taxon>
        <taxon>Bacillati</taxon>
        <taxon>Actinomycetota</taxon>
        <taxon>Actinomycetes</taxon>
        <taxon>Micrococcales</taxon>
        <taxon>Microbacteriaceae</taxon>
        <taxon>Schumannella</taxon>
    </lineage>
</organism>
<dbReference type="PRINTS" id="PR00040">
    <property type="entry name" value="HTHMERR"/>
</dbReference>